<dbReference type="Pfam" id="PF01935">
    <property type="entry name" value="DUF87"/>
    <property type="match status" value="1"/>
</dbReference>
<feature type="region of interest" description="Disordered" evidence="1">
    <location>
        <begin position="403"/>
        <end position="425"/>
    </location>
</feature>
<gene>
    <name evidence="4" type="ORF">SAMN05421881_107910</name>
</gene>
<dbReference type="InterPro" id="IPR051162">
    <property type="entry name" value="T4SS_component"/>
</dbReference>
<evidence type="ECO:0000256" key="1">
    <source>
        <dbReference type="SAM" id="MobiDB-lite"/>
    </source>
</evidence>
<feature type="region of interest" description="Disordered" evidence="1">
    <location>
        <begin position="611"/>
        <end position="640"/>
    </location>
</feature>
<dbReference type="EMBL" id="FNOY01000079">
    <property type="protein sequence ID" value="SDY91663.1"/>
    <property type="molecule type" value="Genomic_DNA"/>
</dbReference>
<dbReference type="AlphaFoldDB" id="A0A1H3NSD7"/>
<evidence type="ECO:0000259" key="2">
    <source>
        <dbReference type="Pfam" id="PF01935"/>
    </source>
</evidence>
<dbReference type="PANTHER" id="PTHR30121">
    <property type="entry name" value="UNCHARACTERIZED PROTEIN YJGR-RELATED"/>
    <property type="match status" value="1"/>
</dbReference>
<reference evidence="4 5" key="1">
    <citation type="submission" date="2016-10" db="EMBL/GenBank/DDBJ databases">
        <authorList>
            <person name="de Groot N.N."/>
        </authorList>
    </citation>
    <scope>NUCLEOTIDE SEQUENCE [LARGE SCALE GENOMIC DNA]</scope>
    <source>
        <strain evidence="4 5">Nm1</strain>
    </source>
</reference>
<evidence type="ECO:0008006" key="6">
    <source>
        <dbReference type="Google" id="ProtNLM"/>
    </source>
</evidence>
<name>A0A1H3NSD7_9PROT</name>
<dbReference type="InterPro" id="IPR027417">
    <property type="entry name" value="P-loop_NTPase"/>
</dbReference>
<evidence type="ECO:0000313" key="4">
    <source>
        <dbReference type="EMBL" id="SDY91663.1"/>
    </source>
</evidence>
<dbReference type="InterPro" id="IPR025662">
    <property type="entry name" value="Sigma_54_int_dom_ATP-bd_1"/>
</dbReference>
<evidence type="ECO:0000259" key="3">
    <source>
        <dbReference type="Pfam" id="PF13191"/>
    </source>
</evidence>
<organism evidence="4 5">
    <name type="scientific">Nitrosomonas halophila</name>
    <dbReference type="NCBI Taxonomy" id="44576"/>
    <lineage>
        <taxon>Bacteria</taxon>
        <taxon>Pseudomonadati</taxon>
        <taxon>Pseudomonadota</taxon>
        <taxon>Betaproteobacteria</taxon>
        <taxon>Nitrosomonadales</taxon>
        <taxon>Nitrosomonadaceae</taxon>
        <taxon>Nitrosomonas</taxon>
    </lineage>
</organism>
<dbReference type="PROSITE" id="PS00675">
    <property type="entry name" value="SIGMA54_INTERACT_1"/>
    <property type="match status" value="1"/>
</dbReference>
<sequence>MTGIPQEEYLKIFCSRIKEEIFHSITHHNQIWQPDPYDIENIHQESRDCFERLLNRISDTEQTDSGRIMLLLGDSGAGKTHLMRAFRNQTHEKGLGYFAYMQMTSSVSNYASYALHYTIDSLDKPYCAISGNMTGLVHLSNALIERRHVVSQDDIEQLRNGELNRDELNDLIHKIADDILNKEGEQFRSVDLDLIRALLYLQHDEPATHARIRKYLRCENMSEYDCKMLGNITPRIQEDDPDRLLQALAHLMRAIDTGAFVICLDQLEDIHLAEDAKIKFQRAMEKMTKLAEIPNVIVVIACLEDIYSLLKSRLPKPQRDRIEKDPDPIILHGKRSEAEIRKLIGIRLQDLYDSHGIDSDSDSDESIFPFRDETPALLVGMPTRQILDWCRQQREHSIRNRVPPQLPEIIKPESDPEPSPKPSPIDQLWNDYLACPHPVPESENEMLQLLGRMLEHCATELGHSLECNIVQREDFLDIDIRNTAENTVFAATIGLCQKSPQGGALAKQIGKLQTMAGKRTAIAIRSVEFPADPKTKIAIRLGEFVANGGKKVLVSDADWRTMVAMESFREQYAQQPDFMHWLQNERPVLGLPSFQQLMDFQQLMVITDISSSQTDDSRSQQDPPTHADPQPSPPDASRLKIGLTQGYQPAPYEVDISQFVRHAAFLGGSGSGKTTLALNIIEQLLLQGIPAILLDRKGDLCSYAKDEAWRTPVSDPARAQMRKALRDKIEVVVYTPGAIEGQGRSLNIPIMPKGLENLSSGECEQLANHSAFSLGKIMGYKDQGLDRTRIIILGKAISILVQLNRGHALPPVSE</sequence>
<proteinExistence type="predicted"/>
<dbReference type="Pfam" id="PF13191">
    <property type="entry name" value="AAA_16"/>
    <property type="match status" value="1"/>
</dbReference>
<keyword evidence="5" id="KW-1185">Reference proteome</keyword>
<feature type="domain" description="Orc1-like AAA ATPase" evidence="3">
    <location>
        <begin position="51"/>
        <end position="298"/>
    </location>
</feature>
<accession>A0A1H3NSD7</accession>
<dbReference type="Gene3D" id="3.40.50.300">
    <property type="entry name" value="P-loop containing nucleotide triphosphate hydrolases"/>
    <property type="match status" value="2"/>
</dbReference>
<dbReference type="RefSeq" id="WP_090415672.1">
    <property type="nucleotide sequence ID" value="NZ_FNOY01000079.1"/>
</dbReference>
<dbReference type="PANTHER" id="PTHR30121:SF6">
    <property type="entry name" value="SLR6007 PROTEIN"/>
    <property type="match status" value="1"/>
</dbReference>
<dbReference type="STRING" id="44576.SAMN05421881_107910"/>
<dbReference type="SUPFAM" id="SSF52540">
    <property type="entry name" value="P-loop containing nucleoside triphosphate hydrolases"/>
    <property type="match status" value="3"/>
</dbReference>
<dbReference type="InterPro" id="IPR002789">
    <property type="entry name" value="HerA_central"/>
</dbReference>
<feature type="domain" description="Helicase HerA central" evidence="2">
    <location>
        <begin position="641"/>
        <end position="722"/>
    </location>
</feature>
<dbReference type="OrthoDB" id="9758751at2"/>
<dbReference type="Proteomes" id="UP000198640">
    <property type="component" value="Unassembled WGS sequence"/>
</dbReference>
<dbReference type="InterPro" id="IPR041664">
    <property type="entry name" value="AAA_16"/>
</dbReference>
<evidence type="ECO:0000313" key="5">
    <source>
        <dbReference type="Proteomes" id="UP000198640"/>
    </source>
</evidence>
<protein>
    <recommendedName>
        <fullName evidence="6">DNA helicase HerA, contains HAS-barrel and ATPase domains</fullName>
    </recommendedName>
</protein>